<protein>
    <recommendedName>
        <fullName evidence="2">Glycosyl transferase CAP10 domain-containing protein</fullName>
    </recommendedName>
</protein>
<dbReference type="PANTHER" id="PTHR12203">
    <property type="entry name" value="KDEL LYS-ASP-GLU-LEU CONTAINING - RELATED"/>
    <property type="match status" value="1"/>
</dbReference>
<dbReference type="OrthoDB" id="202415at2759"/>
<evidence type="ECO:0000313" key="3">
    <source>
        <dbReference type="EMBL" id="KAF1957717.1"/>
    </source>
</evidence>
<dbReference type="Pfam" id="PF05686">
    <property type="entry name" value="Glyco_transf_90"/>
    <property type="match status" value="1"/>
</dbReference>
<keyword evidence="1" id="KW-0732">Signal</keyword>
<proteinExistence type="predicted"/>
<dbReference type="AlphaFoldDB" id="A0A6A5U9C2"/>
<reference evidence="3" key="1">
    <citation type="journal article" date="2020" name="Stud. Mycol.">
        <title>101 Dothideomycetes genomes: a test case for predicting lifestyles and emergence of pathogens.</title>
        <authorList>
            <person name="Haridas S."/>
            <person name="Albert R."/>
            <person name="Binder M."/>
            <person name="Bloem J."/>
            <person name="Labutti K."/>
            <person name="Salamov A."/>
            <person name="Andreopoulos B."/>
            <person name="Baker S."/>
            <person name="Barry K."/>
            <person name="Bills G."/>
            <person name="Bluhm B."/>
            <person name="Cannon C."/>
            <person name="Castanera R."/>
            <person name="Culley D."/>
            <person name="Daum C."/>
            <person name="Ezra D."/>
            <person name="Gonzalez J."/>
            <person name="Henrissat B."/>
            <person name="Kuo A."/>
            <person name="Liang C."/>
            <person name="Lipzen A."/>
            <person name="Lutzoni F."/>
            <person name="Magnuson J."/>
            <person name="Mondo S."/>
            <person name="Nolan M."/>
            <person name="Ohm R."/>
            <person name="Pangilinan J."/>
            <person name="Park H.-J."/>
            <person name="Ramirez L."/>
            <person name="Alfaro M."/>
            <person name="Sun H."/>
            <person name="Tritt A."/>
            <person name="Yoshinaga Y."/>
            <person name="Zwiers L.-H."/>
            <person name="Turgeon B."/>
            <person name="Goodwin S."/>
            <person name="Spatafora J."/>
            <person name="Crous P."/>
            <person name="Grigoriev I."/>
        </authorList>
    </citation>
    <scope>NUCLEOTIDE SEQUENCE</scope>
    <source>
        <strain evidence="3">CBS 675.92</strain>
    </source>
</reference>
<feature type="domain" description="Glycosyl transferase CAP10" evidence="2">
    <location>
        <begin position="147"/>
        <end position="366"/>
    </location>
</feature>
<dbReference type="EMBL" id="ML976988">
    <property type="protein sequence ID" value="KAF1957717.1"/>
    <property type="molecule type" value="Genomic_DNA"/>
</dbReference>
<accession>A0A6A5U9C2</accession>
<gene>
    <name evidence="3" type="ORF">CC80DRAFT_524607</name>
</gene>
<organism evidence="3 4">
    <name type="scientific">Byssothecium circinans</name>
    <dbReference type="NCBI Taxonomy" id="147558"/>
    <lineage>
        <taxon>Eukaryota</taxon>
        <taxon>Fungi</taxon>
        <taxon>Dikarya</taxon>
        <taxon>Ascomycota</taxon>
        <taxon>Pezizomycotina</taxon>
        <taxon>Dothideomycetes</taxon>
        <taxon>Pleosporomycetidae</taxon>
        <taxon>Pleosporales</taxon>
        <taxon>Massarineae</taxon>
        <taxon>Massarinaceae</taxon>
        <taxon>Byssothecium</taxon>
    </lineage>
</organism>
<dbReference type="Proteomes" id="UP000800035">
    <property type="component" value="Unassembled WGS sequence"/>
</dbReference>
<evidence type="ECO:0000256" key="1">
    <source>
        <dbReference type="SAM" id="SignalP"/>
    </source>
</evidence>
<sequence length="416" mass="47677">MRNLRRLLAFCIACMLVLTTSIFMNINSGAAAPRPLRKSKLGAHSSSSDQEWAKDFSRYGLTATQCSSEFKSLFYEIERAVAHRNKIGNVNESDIDLDWKPEGAVRAMIYNQKLYVLESKINNDFLVSRALSTLHQIDRAVATSPEPLPNIEFSFVVSDFPDIKHQHHTFWALSRLAIDEEIWLMPDFGYWSWPLDLVGNYEQIRAEIKANEVVWEEKVHKALWRGAIKTNNRVRSSLIRASQGKSCSAGLALSIADHCGHQFLIHTEGRSYSGRGKYLLNCESITIMHKSEWIEPHQSVLVASGPDQNFVQVERNFSDLESKIQHLLQDSRLAKTIAQNSAKTFRDRYLTPAAQACYWRQLIRSWAEVSFRPKPWVLIDGGKKRLRGVPFETFVIQALDEDHFHCPVWRKLSLQC</sequence>
<dbReference type="InterPro" id="IPR051091">
    <property type="entry name" value="O-Glucosyltr/Glycosyltrsf_90"/>
</dbReference>
<dbReference type="PANTHER" id="PTHR12203:SF107">
    <property type="entry name" value="GLYCOSYL TRANSFERASE CAP10 DOMAIN-CONTAINING PROTEIN"/>
    <property type="match status" value="1"/>
</dbReference>
<evidence type="ECO:0000313" key="4">
    <source>
        <dbReference type="Proteomes" id="UP000800035"/>
    </source>
</evidence>
<keyword evidence="4" id="KW-1185">Reference proteome</keyword>
<evidence type="ECO:0000259" key="2">
    <source>
        <dbReference type="SMART" id="SM00672"/>
    </source>
</evidence>
<dbReference type="InterPro" id="IPR006598">
    <property type="entry name" value="CAP10"/>
</dbReference>
<name>A0A6A5U9C2_9PLEO</name>
<dbReference type="SMART" id="SM00672">
    <property type="entry name" value="CAP10"/>
    <property type="match status" value="1"/>
</dbReference>
<feature type="chain" id="PRO_5025379796" description="Glycosyl transferase CAP10 domain-containing protein" evidence="1">
    <location>
        <begin position="20"/>
        <end position="416"/>
    </location>
</feature>
<feature type="signal peptide" evidence="1">
    <location>
        <begin position="1"/>
        <end position="19"/>
    </location>
</feature>